<dbReference type="EMBL" id="LIAE01006522">
    <property type="protein sequence ID" value="PAV88272.1"/>
    <property type="molecule type" value="Genomic_DNA"/>
</dbReference>
<comment type="caution">
    <text evidence="3">The sequence shown here is derived from an EMBL/GenBank/DDBJ whole genome shotgun (WGS) entry which is preliminary data.</text>
</comment>
<accession>A0A2A2LPW5</accession>
<keyword evidence="2" id="KW-0732">Signal</keyword>
<feature type="chain" id="PRO_5012719774" evidence="2">
    <location>
        <begin position="24"/>
        <end position="207"/>
    </location>
</feature>
<organism evidence="3 4">
    <name type="scientific">Diploscapter pachys</name>
    <dbReference type="NCBI Taxonomy" id="2018661"/>
    <lineage>
        <taxon>Eukaryota</taxon>
        <taxon>Metazoa</taxon>
        <taxon>Ecdysozoa</taxon>
        <taxon>Nematoda</taxon>
        <taxon>Chromadorea</taxon>
        <taxon>Rhabditida</taxon>
        <taxon>Rhabditina</taxon>
        <taxon>Rhabditomorpha</taxon>
        <taxon>Rhabditoidea</taxon>
        <taxon>Rhabditidae</taxon>
        <taxon>Diploscapter</taxon>
    </lineage>
</organism>
<feature type="region of interest" description="Disordered" evidence="1">
    <location>
        <begin position="147"/>
        <end position="192"/>
    </location>
</feature>
<gene>
    <name evidence="3" type="ORF">WR25_13138</name>
</gene>
<sequence length="207" mass="21455">MAGNLRIFGSALLLAIIAQHCRALPIPSSHESHEVARTSSDTKTELSTELVTPSSNTTAIDTLGESEGGVRVADVAAADLAAVADVADAAPAVERAAVLAADHAAAVAGCGGGRKRRALQALKIKLADKIERENRLALPIVINASEEQEQVPSPTNVEKVESAEAQVETTQNGNQDNNNSAQTIASNTAATTEWPAPVFELVTETTA</sequence>
<evidence type="ECO:0000313" key="3">
    <source>
        <dbReference type="EMBL" id="PAV88272.1"/>
    </source>
</evidence>
<reference evidence="3 4" key="1">
    <citation type="journal article" date="2017" name="Curr. Biol.">
        <title>Genome architecture and evolution of a unichromosomal asexual nematode.</title>
        <authorList>
            <person name="Fradin H."/>
            <person name="Zegar C."/>
            <person name="Gutwein M."/>
            <person name="Lucas J."/>
            <person name="Kovtun M."/>
            <person name="Corcoran D."/>
            <person name="Baugh L.R."/>
            <person name="Kiontke K."/>
            <person name="Gunsalus K."/>
            <person name="Fitch D.H."/>
            <person name="Piano F."/>
        </authorList>
    </citation>
    <scope>NUCLEOTIDE SEQUENCE [LARGE SCALE GENOMIC DNA]</scope>
    <source>
        <strain evidence="3">PF1309</strain>
    </source>
</reference>
<protein>
    <submittedName>
        <fullName evidence="3">Uncharacterized protein</fullName>
    </submittedName>
</protein>
<keyword evidence="4" id="KW-1185">Reference proteome</keyword>
<dbReference type="Proteomes" id="UP000218231">
    <property type="component" value="Unassembled WGS sequence"/>
</dbReference>
<evidence type="ECO:0000256" key="1">
    <source>
        <dbReference type="SAM" id="MobiDB-lite"/>
    </source>
</evidence>
<dbReference type="OrthoDB" id="5875668at2759"/>
<feature type="compositionally biased region" description="Polar residues" evidence="1">
    <location>
        <begin position="167"/>
        <end position="191"/>
    </location>
</feature>
<evidence type="ECO:0000313" key="4">
    <source>
        <dbReference type="Proteomes" id="UP000218231"/>
    </source>
</evidence>
<evidence type="ECO:0000256" key="2">
    <source>
        <dbReference type="SAM" id="SignalP"/>
    </source>
</evidence>
<proteinExistence type="predicted"/>
<feature type="signal peptide" evidence="2">
    <location>
        <begin position="1"/>
        <end position="23"/>
    </location>
</feature>
<dbReference type="AlphaFoldDB" id="A0A2A2LPW5"/>
<name>A0A2A2LPW5_9BILA</name>